<sequence>MYIIPAILALTLSLTLTTASPLTLRQPHPTSVPAPSCTTTLEYNPTFHIEVMYSTTVTATSSVDCGGCVLTIVGKEEAPVETPAPEMLAGMKRQEEGEGEEGDSFATRTVWETECAVSTVL</sequence>
<keyword evidence="3" id="KW-1185">Reference proteome</keyword>
<evidence type="ECO:0000313" key="2">
    <source>
        <dbReference type="EMBL" id="KAG8625571.1"/>
    </source>
</evidence>
<dbReference type="Proteomes" id="UP000809789">
    <property type="component" value="Unassembled WGS sequence"/>
</dbReference>
<name>A0A8K0KWU6_9PEZI</name>
<feature type="chain" id="PRO_5035469189" evidence="1">
    <location>
        <begin position="20"/>
        <end position="121"/>
    </location>
</feature>
<accession>A0A8K0KWU6</accession>
<gene>
    <name evidence="2" type="ORF">KVT40_005972</name>
</gene>
<dbReference type="AlphaFoldDB" id="A0A8K0KWU6"/>
<dbReference type="EMBL" id="JAESVG020000007">
    <property type="protein sequence ID" value="KAG8625571.1"/>
    <property type="molecule type" value="Genomic_DNA"/>
</dbReference>
<protein>
    <submittedName>
        <fullName evidence="2">Uncharacterized protein</fullName>
    </submittedName>
</protein>
<reference evidence="2" key="1">
    <citation type="submission" date="2021-07" db="EMBL/GenBank/DDBJ databases">
        <title>Elsinoe batatas strain:CRI-CJ2 Genome sequencing and assembly.</title>
        <authorList>
            <person name="Huang L."/>
        </authorList>
    </citation>
    <scope>NUCLEOTIDE SEQUENCE</scope>
    <source>
        <strain evidence="2">CRI-CJ2</strain>
    </source>
</reference>
<organism evidence="2 3">
    <name type="scientific">Elsinoe batatas</name>
    <dbReference type="NCBI Taxonomy" id="2601811"/>
    <lineage>
        <taxon>Eukaryota</taxon>
        <taxon>Fungi</taxon>
        <taxon>Dikarya</taxon>
        <taxon>Ascomycota</taxon>
        <taxon>Pezizomycotina</taxon>
        <taxon>Dothideomycetes</taxon>
        <taxon>Dothideomycetidae</taxon>
        <taxon>Myriangiales</taxon>
        <taxon>Elsinoaceae</taxon>
        <taxon>Elsinoe</taxon>
    </lineage>
</organism>
<evidence type="ECO:0000256" key="1">
    <source>
        <dbReference type="SAM" id="SignalP"/>
    </source>
</evidence>
<evidence type="ECO:0000313" key="3">
    <source>
        <dbReference type="Proteomes" id="UP000809789"/>
    </source>
</evidence>
<comment type="caution">
    <text evidence="2">The sequence shown here is derived from an EMBL/GenBank/DDBJ whole genome shotgun (WGS) entry which is preliminary data.</text>
</comment>
<feature type="signal peptide" evidence="1">
    <location>
        <begin position="1"/>
        <end position="19"/>
    </location>
</feature>
<proteinExistence type="predicted"/>
<dbReference type="OrthoDB" id="3934607at2759"/>
<keyword evidence="1" id="KW-0732">Signal</keyword>